<dbReference type="GO" id="GO:0015677">
    <property type="term" value="P:copper ion import"/>
    <property type="evidence" value="ECO:0007669"/>
    <property type="project" value="TreeGrafter"/>
</dbReference>
<sequence length="340" mass="37970">MSAEAAHAMYDPNVTLVELATSTAVNWTKIVADQRKERNRLDREMPRDILLAVTAVVLFGMLMTHARFFARLYASLPLPSRSSASATRGGDLAQGWFFRQGKLALESTTVYDEKMQEEIVPQTAPPPHVRPLLAYLPYSSALLFAPLSRFPNPFRSYMSIPQLFFILCLVFLAVFSLSYRADMTPSTKHKGNGEDYMRSGEVSMSLMPVAIALAVRGNIVGLCVSNGYEKLRIFHKVVGRLIFVATVIHTVGYCESVKLKATLIPAVVKWVRADNVNEHAYLGYVIWGYVALIALFIMVVSSLPMIRNMWYGVFKVCHVAGVILMIVALGFHRPRAMPYA</sequence>
<evidence type="ECO:0000256" key="3">
    <source>
        <dbReference type="ARBA" id="ARBA00022692"/>
    </source>
</evidence>
<evidence type="ECO:0000256" key="4">
    <source>
        <dbReference type="ARBA" id="ARBA00022989"/>
    </source>
</evidence>
<protein>
    <recommendedName>
        <fullName evidence="8">Ferric oxidoreductase domain-containing protein</fullName>
    </recommendedName>
</protein>
<organism evidence="9 10">
    <name type="scientific">Kwoniella newhampshirensis</name>
    <dbReference type="NCBI Taxonomy" id="1651941"/>
    <lineage>
        <taxon>Eukaryota</taxon>
        <taxon>Fungi</taxon>
        <taxon>Dikarya</taxon>
        <taxon>Basidiomycota</taxon>
        <taxon>Agaricomycotina</taxon>
        <taxon>Tremellomycetes</taxon>
        <taxon>Tremellales</taxon>
        <taxon>Cryptococcaceae</taxon>
        <taxon>Kwoniella</taxon>
    </lineage>
</organism>
<evidence type="ECO:0000313" key="9">
    <source>
        <dbReference type="EMBL" id="KAK8846511.1"/>
    </source>
</evidence>
<dbReference type="InterPro" id="IPR051410">
    <property type="entry name" value="Ferric/Cupric_Reductase"/>
</dbReference>
<dbReference type="GO" id="GO:0000293">
    <property type="term" value="F:ferric-chelate reductase activity"/>
    <property type="evidence" value="ECO:0007669"/>
    <property type="project" value="TreeGrafter"/>
</dbReference>
<proteinExistence type="predicted"/>
<evidence type="ECO:0000259" key="8">
    <source>
        <dbReference type="Pfam" id="PF01794"/>
    </source>
</evidence>
<feature type="transmembrane region" description="Helical" evidence="7">
    <location>
        <begin position="163"/>
        <end position="181"/>
    </location>
</feature>
<comment type="caution">
    <text evidence="9">The sequence shown here is derived from an EMBL/GenBank/DDBJ whole genome shotgun (WGS) entry which is preliminary data.</text>
</comment>
<evidence type="ECO:0000313" key="10">
    <source>
        <dbReference type="Proteomes" id="UP001388673"/>
    </source>
</evidence>
<gene>
    <name evidence="9" type="ORF">IAR55_005597</name>
</gene>
<dbReference type="PANTHER" id="PTHR32361:SF9">
    <property type="entry name" value="FERRIC REDUCTASE TRANSMEMBRANE COMPONENT 3-RELATED"/>
    <property type="match status" value="1"/>
</dbReference>
<dbReference type="GO" id="GO:0006879">
    <property type="term" value="P:intracellular iron ion homeostasis"/>
    <property type="evidence" value="ECO:0007669"/>
    <property type="project" value="TreeGrafter"/>
</dbReference>
<keyword evidence="5" id="KW-0406">Ion transport</keyword>
<evidence type="ECO:0000256" key="7">
    <source>
        <dbReference type="SAM" id="Phobius"/>
    </source>
</evidence>
<feature type="transmembrane region" description="Helical" evidence="7">
    <location>
        <begin position="49"/>
        <end position="70"/>
    </location>
</feature>
<keyword evidence="2" id="KW-0813">Transport</keyword>
<keyword evidence="6 7" id="KW-0472">Membrane</keyword>
<dbReference type="InterPro" id="IPR013130">
    <property type="entry name" value="Fe3_Rdtase_TM_dom"/>
</dbReference>
<comment type="subcellular location">
    <subcellularLocation>
        <location evidence="1">Membrane</location>
        <topology evidence="1">Multi-pass membrane protein</topology>
    </subcellularLocation>
</comment>
<keyword evidence="4 7" id="KW-1133">Transmembrane helix</keyword>
<keyword evidence="10" id="KW-1185">Reference proteome</keyword>
<evidence type="ECO:0000256" key="2">
    <source>
        <dbReference type="ARBA" id="ARBA00022448"/>
    </source>
</evidence>
<evidence type="ECO:0000256" key="5">
    <source>
        <dbReference type="ARBA" id="ARBA00023065"/>
    </source>
</evidence>
<evidence type="ECO:0000256" key="6">
    <source>
        <dbReference type="ARBA" id="ARBA00023136"/>
    </source>
</evidence>
<feature type="transmembrane region" description="Helical" evidence="7">
    <location>
        <begin position="237"/>
        <end position="253"/>
    </location>
</feature>
<accession>A0AAW0YSJ6</accession>
<dbReference type="GO" id="GO:0006826">
    <property type="term" value="P:iron ion transport"/>
    <property type="evidence" value="ECO:0007669"/>
    <property type="project" value="TreeGrafter"/>
</dbReference>
<keyword evidence="3 7" id="KW-0812">Transmembrane</keyword>
<dbReference type="GO" id="GO:0005886">
    <property type="term" value="C:plasma membrane"/>
    <property type="evidence" value="ECO:0007669"/>
    <property type="project" value="TreeGrafter"/>
</dbReference>
<evidence type="ECO:0000256" key="1">
    <source>
        <dbReference type="ARBA" id="ARBA00004141"/>
    </source>
</evidence>
<reference evidence="9 10" key="1">
    <citation type="journal article" date="2024" name="bioRxiv">
        <title>Comparative genomics of Cryptococcus and Kwoniella reveals pathogenesis evolution and contrasting karyotype dynamics via intercentromeric recombination or chromosome fusion.</title>
        <authorList>
            <person name="Coelho M.A."/>
            <person name="David-Palma M."/>
            <person name="Shea T."/>
            <person name="Bowers K."/>
            <person name="McGinley-Smith S."/>
            <person name="Mohammad A.W."/>
            <person name="Gnirke A."/>
            <person name="Yurkov A.M."/>
            <person name="Nowrousian M."/>
            <person name="Sun S."/>
            <person name="Cuomo C.A."/>
            <person name="Heitman J."/>
        </authorList>
    </citation>
    <scope>NUCLEOTIDE SEQUENCE [LARGE SCALE GENOMIC DNA]</scope>
    <source>
        <strain evidence="9 10">CBS 13917</strain>
    </source>
</reference>
<feature type="domain" description="Ferric oxidoreductase" evidence="8">
    <location>
        <begin position="200"/>
        <end position="328"/>
    </location>
</feature>
<dbReference type="GeneID" id="92182855"/>
<feature type="transmembrane region" description="Helical" evidence="7">
    <location>
        <begin position="206"/>
        <end position="225"/>
    </location>
</feature>
<dbReference type="RefSeq" id="XP_066800461.1">
    <property type="nucleotide sequence ID" value="XM_066948688.1"/>
</dbReference>
<dbReference type="EMBL" id="JBCAWK010000011">
    <property type="protein sequence ID" value="KAK8846511.1"/>
    <property type="molecule type" value="Genomic_DNA"/>
</dbReference>
<dbReference type="KEGG" id="kne:92182855"/>
<dbReference type="AlphaFoldDB" id="A0AAW0YSJ6"/>
<dbReference type="Proteomes" id="UP001388673">
    <property type="component" value="Unassembled WGS sequence"/>
</dbReference>
<dbReference type="Pfam" id="PF01794">
    <property type="entry name" value="Ferric_reduct"/>
    <property type="match status" value="1"/>
</dbReference>
<name>A0AAW0YSJ6_9TREE</name>
<dbReference type="PANTHER" id="PTHR32361">
    <property type="entry name" value="FERRIC/CUPRIC REDUCTASE TRANSMEMBRANE COMPONENT"/>
    <property type="match status" value="1"/>
</dbReference>
<feature type="transmembrane region" description="Helical" evidence="7">
    <location>
        <begin position="312"/>
        <end position="331"/>
    </location>
</feature>
<feature type="transmembrane region" description="Helical" evidence="7">
    <location>
        <begin position="281"/>
        <end position="300"/>
    </location>
</feature>